<gene>
    <name evidence="7" type="ORF">AKJ17_14730</name>
</gene>
<feature type="domain" description="ABC transmembrane type-1" evidence="6">
    <location>
        <begin position="15"/>
        <end position="287"/>
    </location>
</feature>
<dbReference type="GO" id="GO:0005524">
    <property type="term" value="F:ATP binding"/>
    <property type="evidence" value="ECO:0007669"/>
    <property type="project" value="InterPro"/>
</dbReference>
<dbReference type="EMBL" id="LHPJ01000016">
    <property type="protein sequence ID" value="KOO02330.1"/>
    <property type="molecule type" value="Genomic_DNA"/>
</dbReference>
<dbReference type="RefSeq" id="WP_053396573.1">
    <property type="nucleotide sequence ID" value="NZ_LHPJ01000016.1"/>
</dbReference>
<organism evidence="7 8">
    <name type="scientific">Vibrio nereis</name>
    <dbReference type="NCBI Taxonomy" id="693"/>
    <lineage>
        <taxon>Bacteria</taxon>
        <taxon>Pseudomonadati</taxon>
        <taxon>Pseudomonadota</taxon>
        <taxon>Gammaproteobacteria</taxon>
        <taxon>Vibrionales</taxon>
        <taxon>Vibrionaceae</taxon>
        <taxon>Vibrio</taxon>
    </lineage>
</organism>
<feature type="transmembrane region" description="Helical" evidence="5">
    <location>
        <begin position="151"/>
        <end position="170"/>
    </location>
</feature>
<dbReference type="PANTHER" id="PTHR24221">
    <property type="entry name" value="ATP-BINDING CASSETTE SUB-FAMILY B"/>
    <property type="match status" value="1"/>
</dbReference>
<keyword evidence="4 5" id="KW-0472">Membrane</keyword>
<dbReference type="AlphaFoldDB" id="A0A0M0HJT1"/>
<evidence type="ECO:0000256" key="5">
    <source>
        <dbReference type="SAM" id="Phobius"/>
    </source>
</evidence>
<proteinExistence type="predicted"/>
<evidence type="ECO:0000256" key="4">
    <source>
        <dbReference type="ARBA" id="ARBA00023136"/>
    </source>
</evidence>
<accession>A0A0M0HJT1</accession>
<dbReference type="SUPFAM" id="SSF52540">
    <property type="entry name" value="P-loop containing nucleoside triphosphate hydrolases"/>
    <property type="match status" value="1"/>
</dbReference>
<dbReference type="GO" id="GO:0034040">
    <property type="term" value="F:ATPase-coupled lipid transmembrane transporter activity"/>
    <property type="evidence" value="ECO:0007669"/>
    <property type="project" value="TreeGrafter"/>
</dbReference>
<dbReference type="GO" id="GO:0005886">
    <property type="term" value="C:plasma membrane"/>
    <property type="evidence" value="ECO:0007669"/>
    <property type="project" value="UniProtKB-SubCell"/>
</dbReference>
<feature type="transmembrane region" description="Helical" evidence="5">
    <location>
        <begin position="12"/>
        <end position="36"/>
    </location>
</feature>
<dbReference type="SUPFAM" id="SSF90123">
    <property type="entry name" value="ABC transporter transmembrane region"/>
    <property type="match status" value="1"/>
</dbReference>
<dbReference type="STRING" id="693.AKJ17_14730"/>
<evidence type="ECO:0000259" key="6">
    <source>
        <dbReference type="PROSITE" id="PS50929"/>
    </source>
</evidence>
<evidence type="ECO:0000256" key="1">
    <source>
        <dbReference type="ARBA" id="ARBA00004651"/>
    </source>
</evidence>
<sequence>MKLVPIFSGSRQYWLLTLIGVGVSIAIANITGVLLLKTLWQSSSFTHLVFGFVAIGILVFALSVLEAYCAERLGQNYVKAIRCQLYQGLVGAPSYLAPKRVGVVMSRMITDSNQIKNWASIGIPKLTIHSISAIGLTVFLCLHWGKIGWLATGFSIIYLLSMATLTPKMYQIALEIRRDRGRLSGFLGESIIASQTVNQFNLLNRETRRLARHNDRLANSSVTQAFLTAASKHFSHLISQVMTLCVLVLFLWENTLPNQELAVVMLTLGLLFNSLKQLNTSWVYAITFYAAKLRLELALNNAAPRKPAKETKLTSKYSHAIQLKRVQLTEDSAPISQSIAPGSAIHIPISEPSERLVEILSKHQLPISGRVTVSGRRLDWLSRQSVNKSIITLSRASYLLRGTMKSNLRVSEENLNFLHSLLAHFELSEEHLNETISELGRNLPSLQYARLLVIQALLRQPGLLIISHPDICANSELMDKVLIWQEKVRFTLLVVGHVSSHLSERLQDIDIKELKSIKTEHTEPGFFTAMEKK</sequence>
<dbReference type="InterPro" id="IPR027417">
    <property type="entry name" value="P-loop_NTPase"/>
</dbReference>
<dbReference type="Gene3D" id="3.40.50.300">
    <property type="entry name" value="P-loop containing nucleotide triphosphate hydrolases"/>
    <property type="match status" value="1"/>
</dbReference>
<evidence type="ECO:0000313" key="8">
    <source>
        <dbReference type="Proteomes" id="UP000037515"/>
    </source>
</evidence>
<dbReference type="PANTHER" id="PTHR24221:SF654">
    <property type="entry name" value="ATP-BINDING CASSETTE SUB-FAMILY B MEMBER 6"/>
    <property type="match status" value="1"/>
</dbReference>
<dbReference type="Pfam" id="PF00664">
    <property type="entry name" value="ABC_membrane"/>
    <property type="match status" value="1"/>
</dbReference>
<protein>
    <recommendedName>
        <fullName evidence="6">ABC transmembrane type-1 domain-containing protein</fullName>
    </recommendedName>
</protein>
<dbReference type="GO" id="GO:0140359">
    <property type="term" value="F:ABC-type transporter activity"/>
    <property type="evidence" value="ECO:0007669"/>
    <property type="project" value="InterPro"/>
</dbReference>
<evidence type="ECO:0000256" key="3">
    <source>
        <dbReference type="ARBA" id="ARBA00022989"/>
    </source>
</evidence>
<reference evidence="8" key="1">
    <citation type="submission" date="2015-08" db="EMBL/GenBank/DDBJ databases">
        <title>Vibrio galatheae sp. nov., a novel member of the Vibrionaceae family isolated from the Solomon Islands.</title>
        <authorList>
            <person name="Giubergia S."/>
            <person name="Machado H."/>
            <person name="Mateiu R.V."/>
            <person name="Gram L."/>
        </authorList>
    </citation>
    <scope>NUCLEOTIDE SEQUENCE [LARGE SCALE GENOMIC DNA]</scope>
    <source>
        <strain evidence="8">DSM 19584</strain>
    </source>
</reference>
<evidence type="ECO:0000256" key="2">
    <source>
        <dbReference type="ARBA" id="ARBA00022692"/>
    </source>
</evidence>
<dbReference type="InterPro" id="IPR011527">
    <property type="entry name" value="ABC1_TM_dom"/>
</dbReference>
<dbReference type="PROSITE" id="PS50929">
    <property type="entry name" value="ABC_TM1F"/>
    <property type="match status" value="1"/>
</dbReference>
<comment type="caution">
    <text evidence="7">The sequence shown here is derived from an EMBL/GenBank/DDBJ whole genome shotgun (WGS) entry which is preliminary data.</text>
</comment>
<dbReference type="CDD" id="cd07346">
    <property type="entry name" value="ABC_6TM_exporters"/>
    <property type="match status" value="1"/>
</dbReference>
<dbReference type="InterPro" id="IPR039421">
    <property type="entry name" value="Type_1_exporter"/>
</dbReference>
<keyword evidence="8" id="KW-1185">Reference proteome</keyword>
<comment type="subcellular location">
    <subcellularLocation>
        <location evidence="1">Cell membrane</location>
        <topology evidence="1">Multi-pass membrane protein</topology>
    </subcellularLocation>
</comment>
<dbReference type="InterPro" id="IPR036640">
    <property type="entry name" value="ABC1_TM_sf"/>
</dbReference>
<feature type="transmembrane region" description="Helical" evidence="5">
    <location>
        <begin position="48"/>
        <end position="69"/>
    </location>
</feature>
<dbReference type="Gene3D" id="1.20.1560.10">
    <property type="entry name" value="ABC transporter type 1, transmembrane domain"/>
    <property type="match status" value="1"/>
</dbReference>
<evidence type="ECO:0000313" key="7">
    <source>
        <dbReference type="EMBL" id="KOO02330.1"/>
    </source>
</evidence>
<keyword evidence="2 5" id="KW-0812">Transmembrane</keyword>
<dbReference type="PATRIC" id="fig|693.5.peg.3005"/>
<dbReference type="OrthoDB" id="5871055at2"/>
<keyword evidence="3 5" id="KW-1133">Transmembrane helix</keyword>
<dbReference type="Proteomes" id="UP000037515">
    <property type="component" value="Unassembled WGS sequence"/>
</dbReference>
<name>A0A0M0HJT1_VIBNE</name>